<proteinExistence type="predicted"/>
<keyword evidence="1" id="KW-0812">Transmembrane</keyword>
<name>A0A3M8P7U8_9BACL</name>
<feature type="transmembrane region" description="Helical" evidence="1">
    <location>
        <begin position="388"/>
        <end position="416"/>
    </location>
</feature>
<reference evidence="2 3" key="1">
    <citation type="journal article" date="2018" name="Int. J. Syst. Evol. Microbiol.">
        <title>Planococcus salinus sp. nov., a moderately halophilic bacterium isolated from a saline-alkali soil.</title>
        <authorList>
            <person name="Gan L."/>
        </authorList>
    </citation>
    <scope>NUCLEOTIDE SEQUENCE [LARGE SCALE GENOMIC DNA]</scope>
    <source>
        <strain evidence="2 3">LCB217</strain>
    </source>
</reference>
<organism evidence="2 3">
    <name type="scientific">Planococcus salinus</name>
    <dbReference type="NCBI Taxonomy" id="1848460"/>
    <lineage>
        <taxon>Bacteria</taxon>
        <taxon>Bacillati</taxon>
        <taxon>Bacillota</taxon>
        <taxon>Bacilli</taxon>
        <taxon>Bacillales</taxon>
        <taxon>Caryophanaceae</taxon>
        <taxon>Planococcus</taxon>
    </lineage>
</organism>
<feature type="transmembrane region" description="Helical" evidence="1">
    <location>
        <begin position="75"/>
        <end position="97"/>
    </location>
</feature>
<feature type="transmembrane region" description="Helical" evidence="1">
    <location>
        <begin position="264"/>
        <end position="285"/>
    </location>
</feature>
<feature type="transmembrane region" description="Helical" evidence="1">
    <location>
        <begin position="306"/>
        <end position="325"/>
    </location>
</feature>
<dbReference type="RefSeq" id="WP_123164963.1">
    <property type="nucleotide sequence ID" value="NZ_RIAX01000004.1"/>
</dbReference>
<feature type="transmembrane region" description="Helical" evidence="1">
    <location>
        <begin position="241"/>
        <end position="258"/>
    </location>
</feature>
<keyword evidence="1" id="KW-0472">Membrane</keyword>
<evidence type="ECO:0000256" key="1">
    <source>
        <dbReference type="SAM" id="Phobius"/>
    </source>
</evidence>
<feature type="transmembrane region" description="Helical" evidence="1">
    <location>
        <begin position="331"/>
        <end position="352"/>
    </location>
</feature>
<dbReference type="AlphaFoldDB" id="A0A3M8P7U8"/>
<feature type="transmembrane region" description="Helical" evidence="1">
    <location>
        <begin position="169"/>
        <end position="189"/>
    </location>
</feature>
<feature type="transmembrane region" description="Helical" evidence="1">
    <location>
        <begin position="122"/>
        <end position="148"/>
    </location>
</feature>
<evidence type="ECO:0000313" key="3">
    <source>
        <dbReference type="Proteomes" id="UP000275473"/>
    </source>
</evidence>
<accession>A0A3M8P7U8</accession>
<feature type="transmembrane region" description="Helical" evidence="1">
    <location>
        <begin position="21"/>
        <end position="44"/>
    </location>
</feature>
<dbReference type="OrthoDB" id="3171527at2"/>
<comment type="caution">
    <text evidence="2">The sequence shown here is derived from an EMBL/GenBank/DDBJ whole genome shotgun (WGS) entry which is preliminary data.</text>
</comment>
<evidence type="ECO:0008006" key="4">
    <source>
        <dbReference type="Google" id="ProtNLM"/>
    </source>
</evidence>
<feature type="transmembrane region" description="Helical" evidence="1">
    <location>
        <begin position="428"/>
        <end position="450"/>
    </location>
</feature>
<protein>
    <recommendedName>
        <fullName evidence="4">Citrate transporter-like domain-containing protein</fullName>
    </recommendedName>
</protein>
<feature type="transmembrane region" description="Helical" evidence="1">
    <location>
        <begin position="359"/>
        <end position="376"/>
    </location>
</feature>
<evidence type="ECO:0000313" key="2">
    <source>
        <dbReference type="EMBL" id="RNF39768.1"/>
    </source>
</evidence>
<keyword evidence="1" id="KW-1133">Transmembrane helix</keyword>
<feature type="transmembrane region" description="Helical" evidence="1">
    <location>
        <begin position="195"/>
        <end position="214"/>
    </location>
</feature>
<dbReference type="Proteomes" id="UP000275473">
    <property type="component" value="Unassembled WGS sequence"/>
</dbReference>
<dbReference type="EMBL" id="RIAX01000004">
    <property type="protein sequence ID" value="RNF39768.1"/>
    <property type="molecule type" value="Genomic_DNA"/>
</dbReference>
<sequence length="457" mass="50478">MKPVIRPASTLLMGSTYLASQYFPIPFADLLICLFALVVLVSYFPYLNRTGKILISTLTAGALLMDFSREGLQQFFFGLDTNSNILAIFIFVPLLAIPIQQGQYLKYIEIIFSFYIKRTHQLYLFTITAMASIGSVMNLGTIPILYQLTDTRTFQPFDTVRIKALTRGYVLSFMWSPYFISIGLVISYFDVSWMQLFPIGIILVILSVVVGYLIEGKHTAEIADDFEKPDRAALKAANRKVLELVLIISAVTAVIMVIESLTELSVLAIIPVIAIAASAIWTSLISTKQQFTSHIRSFFTGKLPSMGNELSVFIIAGAFGTALLANGADRGIMYLLETFNITHVLMLIPLILVLMTIPAIIGVHPIVSAAILSITLSQSPAFLEDHLYLAVGFLASWMVAILVSPFSGLNLIMAAITRKSPFEIALKMNLGFSLLLWMICYAATGMLYFFGNFTGIN</sequence>
<gene>
    <name evidence="2" type="ORF">EEX84_07315</name>
</gene>
<keyword evidence="3" id="KW-1185">Reference proteome</keyword>